<name>A0A0N0MB69_9HYPH</name>
<evidence type="ECO:0000313" key="1">
    <source>
        <dbReference type="EMBL" id="KPH80546.1"/>
    </source>
</evidence>
<evidence type="ECO:0000313" key="2">
    <source>
        <dbReference type="Proteomes" id="UP000037822"/>
    </source>
</evidence>
<dbReference type="AlphaFoldDB" id="A0A0N0MB69"/>
<comment type="caution">
    <text evidence="1">The sequence shown here is derived from an EMBL/GenBank/DDBJ whole genome shotgun (WGS) entry which is preliminary data.</text>
</comment>
<gene>
    <name evidence="1" type="ORF">AE618_12290</name>
</gene>
<dbReference type="EMBL" id="LGSZ01000040">
    <property type="protein sequence ID" value="KPH80546.1"/>
    <property type="molecule type" value="Genomic_DNA"/>
</dbReference>
<accession>A0A0N0MB69</accession>
<protein>
    <submittedName>
        <fullName evidence="1">Uncharacterized protein</fullName>
    </submittedName>
</protein>
<sequence>MQPKPLSADLRELRDLMRKYVGAHQRPSVDACRELYVSLNVMAEKADELEACAAQAEELEAIARDLDMVASAQASPSLQEVLKRDQRSLQTLLDLEDLARGDRGLARLSAAIGNSNVFTFPMVPRPAISRQDVRSEDCQGEGGDAA</sequence>
<proteinExistence type="predicted"/>
<keyword evidence="2" id="KW-1185">Reference proteome</keyword>
<organism evidence="1 2">
    <name type="scientific">Bosea vaviloviae</name>
    <dbReference type="NCBI Taxonomy" id="1526658"/>
    <lineage>
        <taxon>Bacteria</taxon>
        <taxon>Pseudomonadati</taxon>
        <taxon>Pseudomonadota</taxon>
        <taxon>Alphaproteobacteria</taxon>
        <taxon>Hyphomicrobiales</taxon>
        <taxon>Boseaceae</taxon>
        <taxon>Bosea</taxon>
    </lineage>
</organism>
<dbReference type="RefSeq" id="WP_054209349.1">
    <property type="nucleotide sequence ID" value="NZ_LGSZ01000040.1"/>
</dbReference>
<dbReference type="Proteomes" id="UP000037822">
    <property type="component" value="Unassembled WGS sequence"/>
</dbReference>
<dbReference type="PATRIC" id="fig|1526658.3.peg.3892"/>
<reference evidence="1 2" key="1">
    <citation type="submission" date="2015-07" db="EMBL/GenBank/DDBJ databases">
        <title>Whole genome sequencing of Bosea vaviloviae isolated from cave pool.</title>
        <authorList>
            <person name="Tan N.E.H."/>
            <person name="Lee Y.P."/>
            <person name="Gan H.M."/>
            <person name="Barton H."/>
            <person name="Savka M.A."/>
        </authorList>
    </citation>
    <scope>NUCLEOTIDE SEQUENCE [LARGE SCALE GENOMIC DNA]</scope>
    <source>
        <strain evidence="1 2">SD260</strain>
    </source>
</reference>